<keyword evidence="3" id="KW-1185">Reference proteome</keyword>
<reference evidence="2 3" key="1">
    <citation type="submission" date="2019-11" db="EMBL/GenBank/DDBJ databases">
        <title>Metabolism of dissolved organic matter in forest soils.</title>
        <authorList>
            <person name="Cyle K.T."/>
            <person name="Wilhelm R.C."/>
            <person name="Martinez C.E."/>
        </authorList>
    </citation>
    <scope>NUCLEOTIDE SEQUENCE [LARGE SCALE GENOMIC DNA]</scope>
    <source>
        <strain evidence="2 3">1N</strain>
    </source>
</reference>
<evidence type="ECO:0000313" key="2">
    <source>
        <dbReference type="EMBL" id="NPT46554.1"/>
    </source>
</evidence>
<dbReference type="InterPro" id="IPR005025">
    <property type="entry name" value="FMN_Rdtase-like_dom"/>
</dbReference>
<dbReference type="RefSeq" id="WP_172316662.1">
    <property type="nucleotide sequence ID" value="NZ_WOEY01000135.1"/>
</dbReference>
<dbReference type="InterPro" id="IPR050712">
    <property type="entry name" value="NAD(P)H-dep_reductase"/>
</dbReference>
<comment type="caution">
    <text evidence="2">The sequence shown here is derived from an EMBL/GenBank/DDBJ whole genome shotgun (WGS) entry which is preliminary data.</text>
</comment>
<protein>
    <submittedName>
        <fullName evidence="2">FMN reductase</fullName>
    </submittedName>
</protein>
<dbReference type="PANTHER" id="PTHR30543">
    <property type="entry name" value="CHROMATE REDUCTASE"/>
    <property type="match status" value="1"/>
</dbReference>
<evidence type="ECO:0000313" key="3">
    <source>
        <dbReference type="Proteomes" id="UP000652198"/>
    </source>
</evidence>
<accession>A0ABX2C0E1</accession>
<evidence type="ECO:0000259" key="1">
    <source>
        <dbReference type="Pfam" id="PF03358"/>
    </source>
</evidence>
<dbReference type="Gene3D" id="3.40.50.360">
    <property type="match status" value="1"/>
</dbReference>
<sequence length="191" mass="20059">MTIKILALSGSSRRGSYNQRVLDVSARGAFEAGADVKTIRLADFKLPLYDADEEAEHGSPDSAQALQKLVAQHDALLIATPEYNGGYTALLKNAIDWISRPCPDGSPGTALFAAKIAALVSASPGQLGGLRSQTGMRTVLEKLGVLVIPGSFALSAAHEAFTENGGMKDANAERLLLAVGERLARAASRLK</sequence>
<dbReference type="Pfam" id="PF03358">
    <property type="entry name" value="FMN_red"/>
    <property type="match status" value="1"/>
</dbReference>
<dbReference type="EMBL" id="WOEY01000135">
    <property type="protein sequence ID" value="NPT46554.1"/>
    <property type="molecule type" value="Genomic_DNA"/>
</dbReference>
<feature type="domain" description="NADPH-dependent FMN reductase-like" evidence="1">
    <location>
        <begin position="3"/>
        <end position="158"/>
    </location>
</feature>
<dbReference type="SUPFAM" id="SSF52218">
    <property type="entry name" value="Flavoproteins"/>
    <property type="match status" value="1"/>
</dbReference>
<dbReference type="InterPro" id="IPR029039">
    <property type="entry name" value="Flavoprotein-like_sf"/>
</dbReference>
<proteinExistence type="predicted"/>
<name>A0ABX2C0E1_9BURK</name>
<organism evidence="2 3">
    <name type="scientific">Paraburkholderia solitsugae</name>
    <dbReference type="NCBI Taxonomy" id="2675748"/>
    <lineage>
        <taxon>Bacteria</taxon>
        <taxon>Pseudomonadati</taxon>
        <taxon>Pseudomonadota</taxon>
        <taxon>Betaproteobacteria</taxon>
        <taxon>Burkholderiales</taxon>
        <taxon>Burkholderiaceae</taxon>
        <taxon>Paraburkholderia</taxon>
    </lineage>
</organism>
<dbReference type="PANTHER" id="PTHR30543:SF21">
    <property type="entry name" value="NAD(P)H-DEPENDENT FMN REDUCTASE LOT6"/>
    <property type="match status" value="1"/>
</dbReference>
<gene>
    <name evidence="2" type="ORF">GNZ12_35630</name>
</gene>
<dbReference type="Proteomes" id="UP000652198">
    <property type="component" value="Unassembled WGS sequence"/>
</dbReference>